<evidence type="ECO:0000256" key="1">
    <source>
        <dbReference type="SAM" id="MobiDB-lite"/>
    </source>
</evidence>
<reference evidence="2 3" key="1">
    <citation type="submission" date="2018-06" db="EMBL/GenBank/DDBJ databases">
        <title>The Genome of Cuscuta australis (Dodder) Provides Insight into the Evolution of Plant Parasitism.</title>
        <authorList>
            <person name="Liu H."/>
        </authorList>
    </citation>
    <scope>NUCLEOTIDE SEQUENCE [LARGE SCALE GENOMIC DNA]</scope>
    <source>
        <strain evidence="3">cv. Yunnan</strain>
        <tissue evidence="2">Vines</tissue>
    </source>
</reference>
<evidence type="ECO:0000313" key="2">
    <source>
        <dbReference type="EMBL" id="RAL47116.1"/>
    </source>
</evidence>
<feature type="region of interest" description="Disordered" evidence="1">
    <location>
        <begin position="1"/>
        <end position="27"/>
    </location>
</feature>
<dbReference type="EMBL" id="NQVE01000117">
    <property type="protein sequence ID" value="RAL47116.1"/>
    <property type="molecule type" value="Genomic_DNA"/>
</dbReference>
<name>A0A328DNR1_9ASTE</name>
<organism evidence="2 3">
    <name type="scientific">Cuscuta australis</name>
    <dbReference type="NCBI Taxonomy" id="267555"/>
    <lineage>
        <taxon>Eukaryota</taxon>
        <taxon>Viridiplantae</taxon>
        <taxon>Streptophyta</taxon>
        <taxon>Embryophyta</taxon>
        <taxon>Tracheophyta</taxon>
        <taxon>Spermatophyta</taxon>
        <taxon>Magnoliopsida</taxon>
        <taxon>eudicotyledons</taxon>
        <taxon>Gunneridae</taxon>
        <taxon>Pentapetalae</taxon>
        <taxon>asterids</taxon>
        <taxon>lamiids</taxon>
        <taxon>Solanales</taxon>
        <taxon>Convolvulaceae</taxon>
        <taxon>Cuscuteae</taxon>
        <taxon>Cuscuta</taxon>
        <taxon>Cuscuta subgen. Grammica</taxon>
        <taxon>Cuscuta sect. Cleistogrammica</taxon>
    </lineage>
</organism>
<dbReference type="Proteomes" id="UP000249390">
    <property type="component" value="Unassembled WGS sequence"/>
</dbReference>
<protein>
    <submittedName>
        <fullName evidence="2">Uncharacterized protein</fullName>
    </submittedName>
</protein>
<gene>
    <name evidence="2" type="ORF">DM860_014010</name>
</gene>
<accession>A0A328DNR1</accession>
<comment type="caution">
    <text evidence="2">The sequence shown here is derived from an EMBL/GenBank/DDBJ whole genome shotgun (WGS) entry which is preliminary data.</text>
</comment>
<dbReference type="AlphaFoldDB" id="A0A328DNR1"/>
<evidence type="ECO:0000313" key="3">
    <source>
        <dbReference type="Proteomes" id="UP000249390"/>
    </source>
</evidence>
<sequence length="121" mass="14122">MHSMEDGEVGVVTEKERGRRRRSSGRRAGFPVVARSLLRRRNLRYREREQGVMERWWEESEKGRGLLKFRAGTSFLSTCSSPFLFPLKIESLPRFFIEAVSLRFCWKSGSVHPVEAKHRAP</sequence>
<keyword evidence="3" id="KW-1185">Reference proteome</keyword>
<proteinExistence type="predicted"/>